<evidence type="ECO:0000256" key="7">
    <source>
        <dbReference type="ARBA" id="ARBA00023136"/>
    </source>
</evidence>
<dbReference type="PANTHER" id="PTHR21716:SF53">
    <property type="entry name" value="PERMEASE PERM-RELATED"/>
    <property type="match status" value="1"/>
</dbReference>
<evidence type="ECO:0000256" key="4">
    <source>
        <dbReference type="ARBA" id="ARBA00022475"/>
    </source>
</evidence>
<dbReference type="GO" id="GO:0005886">
    <property type="term" value="C:plasma membrane"/>
    <property type="evidence" value="ECO:0007669"/>
    <property type="project" value="UniProtKB-SubCell"/>
</dbReference>
<feature type="transmembrane region" description="Helical" evidence="9">
    <location>
        <begin position="343"/>
        <end position="362"/>
    </location>
</feature>
<dbReference type="PANTHER" id="PTHR21716">
    <property type="entry name" value="TRANSMEMBRANE PROTEIN"/>
    <property type="match status" value="1"/>
</dbReference>
<feature type="region of interest" description="Disordered" evidence="8">
    <location>
        <begin position="1"/>
        <end position="20"/>
    </location>
</feature>
<dbReference type="PRINTS" id="PR00173">
    <property type="entry name" value="EDTRNSPORT"/>
</dbReference>
<name>A0A853EWZ6_9MICO</name>
<comment type="subcellular location">
    <subcellularLocation>
        <location evidence="1">Cell membrane</location>
        <topology evidence="1">Multi-pass membrane protein</topology>
    </subcellularLocation>
</comment>
<dbReference type="AlphaFoldDB" id="A0A853EWZ6"/>
<evidence type="ECO:0000256" key="3">
    <source>
        <dbReference type="ARBA" id="ARBA00022448"/>
    </source>
</evidence>
<dbReference type="GO" id="GO:0055085">
    <property type="term" value="P:transmembrane transport"/>
    <property type="evidence" value="ECO:0007669"/>
    <property type="project" value="TreeGrafter"/>
</dbReference>
<gene>
    <name evidence="10" type="ORF">HZZ10_15805</name>
</gene>
<protein>
    <submittedName>
        <fullName evidence="10">AI-2E family transporter</fullName>
    </submittedName>
</protein>
<feature type="compositionally biased region" description="Low complexity" evidence="8">
    <location>
        <begin position="429"/>
        <end position="451"/>
    </location>
</feature>
<feature type="region of interest" description="Disordered" evidence="8">
    <location>
        <begin position="429"/>
        <end position="462"/>
    </location>
</feature>
<feature type="transmembrane region" description="Helical" evidence="9">
    <location>
        <begin position="298"/>
        <end position="331"/>
    </location>
</feature>
<evidence type="ECO:0000256" key="8">
    <source>
        <dbReference type="SAM" id="MobiDB-lite"/>
    </source>
</evidence>
<evidence type="ECO:0000313" key="10">
    <source>
        <dbReference type="EMBL" id="NYS94981.1"/>
    </source>
</evidence>
<evidence type="ECO:0000256" key="2">
    <source>
        <dbReference type="ARBA" id="ARBA00009773"/>
    </source>
</evidence>
<evidence type="ECO:0000256" key="9">
    <source>
        <dbReference type="SAM" id="Phobius"/>
    </source>
</evidence>
<dbReference type="RefSeq" id="WP_179914217.1">
    <property type="nucleotide sequence ID" value="NZ_JACBYE010000050.1"/>
</dbReference>
<keyword evidence="4" id="KW-1003">Cell membrane</keyword>
<keyword evidence="3" id="KW-0813">Transport</keyword>
<feature type="transmembrane region" description="Helical" evidence="9">
    <location>
        <begin position="114"/>
        <end position="136"/>
    </location>
</feature>
<accession>A0A853EWZ6</accession>
<feature type="transmembrane region" description="Helical" evidence="9">
    <location>
        <begin position="368"/>
        <end position="388"/>
    </location>
</feature>
<evidence type="ECO:0000256" key="6">
    <source>
        <dbReference type="ARBA" id="ARBA00022989"/>
    </source>
</evidence>
<feature type="transmembrane region" description="Helical" evidence="9">
    <location>
        <begin position="261"/>
        <end position="292"/>
    </location>
</feature>
<dbReference type="EMBL" id="JACBYE010000050">
    <property type="protein sequence ID" value="NYS94981.1"/>
    <property type="molecule type" value="Genomic_DNA"/>
</dbReference>
<feature type="compositionally biased region" description="Polar residues" evidence="8">
    <location>
        <begin position="1"/>
        <end position="15"/>
    </location>
</feature>
<comment type="caution">
    <text evidence="10">The sequence shown here is derived from an EMBL/GenBank/DDBJ whole genome shotgun (WGS) entry which is preliminary data.</text>
</comment>
<organism evidence="10 11">
    <name type="scientific">Sanguibacter inulinus</name>
    <dbReference type="NCBI Taxonomy" id="60922"/>
    <lineage>
        <taxon>Bacteria</taxon>
        <taxon>Bacillati</taxon>
        <taxon>Actinomycetota</taxon>
        <taxon>Actinomycetes</taxon>
        <taxon>Micrococcales</taxon>
        <taxon>Sanguibacteraceae</taxon>
        <taxon>Sanguibacter</taxon>
    </lineage>
</organism>
<dbReference type="InterPro" id="IPR002549">
    <property type="entry name" value="AI-2E-like"/>
</dbReference>
<feature type="transmembrane region" description="Helical" evidence="9">
    <location>
        <begin position="84"/>
        <end position="102"/>
    </location>
</feature>
<sequence length="462" mass="47960">MSDSGRPAQQPSSPDASGAVDDGVHAVRVTSTTLASSTAARPRDAESSVVTHSVQAAASWAWRFLAIAAALAVVFSLVAYLKVVIIPVAVALLLTVLLQPVSSFLRRRARFSPALAAATSVILLVAGIVLLVVVAGRSIVSGISDLSDQAVQGFQKALTWLADGPLHIDNEALNGYLDSGLAALEENSSALLSGALSVTTTVGQVLAGSVIALFCTLFFLMDGRRIWSWLVGLLPRSARERTHQAGRRGLVTLASYARTQILVAFIDSVGIGIGAAIIGVPLALPLGVLVFIGSFIPFVGAIVTGSMAVLVALVALGPWQALIMLGVVLLVQQIEGNVLQPWLMGHAVSLHPVAVLLVVTAGTLTAGIVGALFAVPVVAVLNTVFLYFHGHDKFPELGFDDHVDVRPAGRRAVMVMSAENMLAAGVPATTRTTTATETVTTTETTSGPASAPDLSKGDRDEH</sequence>
<reference evidence="10 11" key="1">
    <citation type="submission" date="2020-07" db="EMBL/GenBank/DDBJ databases">
        <title>MOT database genomes.</title>
        <authorList>
            <person name="Joseph S."/>
            <person name="Aduse-Opoku J."/>
            <person name="Hashim A."/>
            <person name="Wade W."/>
            <person name="Curtis M."/>
        </authorList>
    </citation>
    <scope>NUCLEOTIDE SEQUENCE [LARGE SCALE GENOMIC DNA]</scope>
    <source>
        <strain evidence="10 11">DSM 100099</strain>
    </source>
</reference>
<keyword evidence="6 9" id="KW-1133">Transmembrane helix</keyword>
<keyword evidence="5 9" id="KW-0812">Transmembrane</keyword>
<feature type="transmembrane region" description="Helical" evidence="9">
    <location>
        <begin position="201"/>
        <end position="220"/>
    </location>
</feature>
<evidence type="ECO:0000313" key="11">
    <source>
        <dbReference type="Proteomes" id="UP000561011"/>
    </source>
</evidence>
<dbReference type="Pfam" id="PF01594">
    <property type="entry name" value="AI-2E_transport"/>
    <property type="match status" value="1"/>
</dbReference>
<feature type="transmembrane region" description="Helical" evidence="9">
    <location>
        <begin position="60"/>
        <end position="78"/>
    </location>
</feature>
<evidence type="ECO:0000256" key="5">
    <source>
        <dbReference type="ARBA" id="ARBA00022692"/>
    </source>
</evidence>
<comment type="similarity">
    <text evidence="2">Belongs to the autoinducer-2 exporter (AI-2E) (TC 2.A.86) family.</text>
</comment>
<dbReference type="Proteomes" id="UP000561011">
    <property type="component" value="Unassembled WGS sequence"/>
</dbReference>
<evidence type="ECO:0000256" key="1">
    <source>
        <dbReference type="ARBA" id="ARBA00004651"/>
    </source>
</evidence>
<keyword evidence="11" id="KW-1185">Reference proteome</keyword>
<proteinExistence type="inferred from homology"/>
<keyword evidence="7 9" id="KW-0472">Membrane</keyword>